<dbReference type="InterPro" id="IPR051177">
    <property type="entry name" value="CIK-Related_Protein"/>
</dbReference>
<name>A0AAF1AHM1_DAUCS</name>
<evidence type="ECO:0000313" key="2">
    <source>
        <dbReference type="Proteomes" id="UP000077755"/>
    </source>
</evidence>
<gene>
    <name evidence="1" type="ORF">DCAR_0102073</name>
</gene>
<proteinExistence type="predicted"/>
<reference evidence="1" key="2">
    <citation type="submission" date="2022-03" db="EMBL/GenBank/DDBJ databases">
        <title>Draft title - Genomic analysis of global carrot germplasm unveils the trajectory of domestication and the origin of high carotenoid orange carrot.</title>
        <authorList>
            <person name="Iorizzo M."/>
            <person name="Ellison S."/>
            <person name="Senalik D."/>
            <person name="Macko-Podgorni A."/>
            <person name="Grzebelus D."/>
            <person name="Bostan H."/>
            <person name="Rolling W."/>
            <person name="Curaba J."/>
            <person name="Simon P."/>
        </authorList>
    </citation>
    <scope>NUCLEOTIDE SEQUENCE</scope>
    <source>
        <tissue evidence="1">Leaf</tissue>
    </source>
</reference>
<accession>A0AAF1AHM1</accession>
<dbReference type="PANTHER" id="PTHR12984:SF6">
    <property type="entry name" value="SCY1-LIKE PROTEIN 2"/>
    <property type="match status" value="1"/>
</dbReference>
<dbReference type="Proteomes" id="UP000077755">
    <property type="component" value="Chromosome 1"/>
</dbReference>
<sequence>MGPKPLHDYDLLDQIGSAGKDASWPVRRLRHPGVLHVVEALDDSKNALVMVTELLFASVANVLGNVDNIAKVPKELKGMVVETPVISIDATKGAAQSAIQYFENMRTVLVVVGGMKLKN</sequence>
<keyword evidence="2" id="KW-1185">Reference proteome</keyword>
<dbReference type="AlphaFoldDB" id="A0AAF1AHM1"/>
<evidence type="ECO:0000313" key="1">
    <source>
        <dbReference type="EMBL" id="WOG82903.1"/>
    </source>
</evidence>
<organism evidence="1 2">
    <name type="scientific">Daucus carota subsp. sativus</name>
    <name type="common">Carrot</name>
    <dbReference type="NCBI Taxonomy" id="79200"/>
    <lineage>
        <taxon>Eukaryota</taxon>
        <taxon>Viridiplantae</taxon>
        <taxon>Streptophyta</taxon>
        <taxon>Embryophyta</taxon>
        <taxon>Tracheophyta</taxon>
        <taxon>Spermatophyta</taxon>
        <taxon>Magnoliopsida</taxon>
        <taxon>eudicotyledons</taxon>
        <taxon>Gunneridae</taxon>
        <taxon>Pentapetalae</taxon>
        <taxon>asterids</taxon>
        <taxon>campanulids</taxon>
        <taxon>Apiales</taxon>
        <taxon>Apiaceae</taxon>
        <taxon>Apioideae</taxon>
        <taxon>Scandiceae</taxon>
        <taxon>Daucinae</taxon>
        <taxon>Daucus</taxon>
        <taxon>Daucus sect. Daucus</taxon>
    </lineage>
</organism>
<reference evidence="1" key="1">
    <citation type="journal article" date="2016" name="Nat. Genet.">
        <title>A high-quality carrot genome assembly provides new insights into carotenoid accumulation and asterid genome evolution.</title>
        <authorList>
            <person name="Iorizzo M."/>
            <person name="Ellison S."/>
            <person name="Senalik D."/>
            <person name="Zeng P."/>
            <person name="Satapoomin P."/>
            <person name="Huang J."/>
            <person name="Bowman M."/>
            <person name="Iovene M."/>
            <person name="Sanseverino W."/>
            <person name="Cavagnaro P."/>
            <person name="Yildiz M."/>
            <person name="Macko-Podgorni A."/>
            <person name="Moranska E."/>
            <person name="Grzebelus E."/>
            <person name="Grzebelus D."/>
            <person name="Ashrafi H."/>
            <person name="Zheng Z."/>
            <person name="Cheng S."/>
            <person name="Spooner D."/>
            <person name="Van Deynze A."/>
            <person name="Simon P."/>
        </authorList>
    </citation>
    <scope>NUCLEOTIDE SEQUENCE</scope>
    <source>
        <tissue evidence="1">Leaf</tissue>
    </source>
</reference>
<protein>
    <submittedName>
        <fullName evidence="1">Uncharacterized protein</fullName>
    </submittedName>
</protein>
<dbReference type="EMBL" id="CP093343">
    <property type="protein sequence ID" value="WOG82903.1"/>
    <property type="molecule type" value="Genomic_DNA"/>
</dbReference>
<dbReference type="PANTHER" id="PTHR12984">
    <property type="entry name" value="SCY1-RELATED S/T PROTEIN KINASE-LIKE"/>
    <property type="match status" value="1"/>
</dbReference>